<feature type="compositionally biased region" description="Basic and acidic residues" evidence="1">
    <location>
        <begin position="246"/>
        <end position="265"/>
    </location>
</feature>
<dbReference type="PROSITE" id="PS50206">
    <property type="entry name" value="RHODANESE_3"/>
    <property type="match status" value="1"/>
</dbReference>
<dbReference type="InterPro" id="IPR010730">
    <property type="entry name" value="HET"/>
</dbReference>
<organism evidence="3 4">
    <name type="scientific">Purpureocillium lilacinum</name>
    <name type="common">Paecilomyces lilacinus</name>
    <dbReference type="NCBI Taxonomy" id="33203"/>
    <lineage>
        <taxon>Eukaryota</taxon>
        <taxon>Fungi</taxon>
        <taxon>Dikarya</taxon>
        <taxon>Ascomycota</taxon>
        <taxon>Pezizomycotina</taxon>
        <taxon>Sordariomycetes</taxon>
        <taxon>Hypocreomycetidae</taxon>
        <taxon>Hypocreales</taxon>
        <taxon>Ophiocordycipitaceae</taxon>
        <taxon>Purpureocillium</taxon>
    </lineage>
</organism>
<protein>
    <recommendedName>
        <fullName evidence="2">Rhodanese domain-containing protein</fullName>
    </recommendedName>
</protein>
<feature type="compositionally biased region" description="Basic and acidic residues" evidence="1">
    <location>
        <begin position="296"/>
        <end position="305"/>
    </location>
</feature>
<dbReference type="PANTHER" id="PTHR33112">
    <property type="entry name" value="DOMAIN PROTEIN, PUTATIVE-RELATED"/>
    <property type="match status" value="1"/>
</dbReference>
<keyword evidence="4" id="KW-1185">Reference proteome</keyword>
<feature type="compositionally biased region" description="Polar residues" evidence="1">
    <location>
        <begin position="270"/>
        <end position="282"/>
    </location>
</feature>
<feature type="compositionally biased region" description="Basic and acidic residues" evidence="1">
    <location>
        <begin position="331"/>
        <end position="340"/>
    </location>
</feature>
<feature type="compositionally biased region" description="Polar residues" evidence="1">
    <location>
        <begin position="350"/>
        <end position="362"/>
    </location>
</feature>
<evidence type="ECO:0000259" key="2">
    <source>
        <dbReference type="PROSITE" id="PS50206"/>
    </source>
</evidence>
<dbReference type="Proteomes" id="UP001287286">
    <property type="component" value="Unassembled WGS sequence"/>
</dbReference>
<gene>
    <name evidence="3" type="ORF">Purlil1_2834</name>
</gene>
<dbReference type="EMBL" id="JAWRVI010000007">
    <property type="protein sequence ID" value="KAK4092909.1"/>
    <property type="molecule type" value="Genomic_DNA"/>
</dbReference>
<comment type="caution">
    <text evidence="3">The sequence shown here is derived from an EMBL/GenBank/DDBJ whole genome shotgun (WGS) entry which is preliminary data.</text>
</comment>
<name>A0ABR0C960_PURLI</name>
<feature type="region of interest" description="Disordered" evidence="1">
    <location>
        <begin position="246"/>
        <end position="363"/>
    </location>
</feature>
<sequence>MSPSFRLPSGGHLSRTGCGFVGAQSPQGCGRQGAGLDGGGAGTSLTSTFMASCYMDDRECGTVCWLCWTLQYEYACFNKIAFPSSLSIPVTGCLAEPLFGEIQLIMTVAFDLALQSVSALMLRPISDQTPAARLMRLIHLLANFSQRTSPNESEIATPASITAVQAPIGRLKLSSHLISFMQKAFSTAGKPFGYPKRAPVVACFFLLLSPVLTLRLALVECRGALEPTNAWSRGLGLVTWEHLGDSRNTSRDRTATELHATDPARRQTLRIETQVNGSTQVPLPSVVMAESPDPCQRLDRPTLERRRSKNPLKNMMQHLTVDGPDSGDEPGSPRRRESLIRRISWRKSRSPSAHSDVSSSNPTAAAATTVLRNADPTLCATCTSFAADVDLTFAEIDESFTKAVNPAADDGFDNREHLVQRLTGLDENRWTATCPLCRLFWAVHIPGRGEGGYSLSGFSTRDTNYMIDCVKMFDMAHPARGKAAGLAPGFLGVVPSSHGRITGDWFRKTGMLLRTMPEAMVERQPSRRGRSPAGGPRTPEPPALTLNDTSWLQQGIWGREIGQSADLGVARDWMHFCDEHHEGRCSRQLIQAEMPGFRLIDCSASPPRVVEGSITADYAALSYVLGKPITGSWPRVVQDAAIVTRELGIRYLWVDQLCMEGTTSAERAQQIARMDDIFEGAALTIIAAHGRDATQGLAGVGSTPRVAQPKYHFADSNITLVSTMHDPRLSIQESTWYSRGWTYQEGLLARRRLVFTAQQMYWECGGMVCPETLVMPLGLYHDARERRMADFVRPGLFNGVSYVDGSWEAWKRLPRPQHDDDDDEQPSTLSIFRESDRHIVSYAKRRLTYDEDSLSAFLGISRRLERTLGRGKLGNLVGIPLWAPAGEDGSWAKSGAPRTKDVFALSTCFWHHTGSSGGGGEEPRRRPHLPSWTWAGWEGAVELYSSIVVAAADHAEGASNGSPSTATGREAAVAASSTKKLLNHHYVSATHLTRNEPSSLRWTYSPAMVVLAPDGSVAYDFSPSPATPPGRRERPPPVFRQGRYALRVSDPLVLDRVKARAHESGSWVFNDVSVDVRMSRGGRGTGGGAQEQQQQQQQHGTVGGTSGAAAPARPSAIREYIERHARGEQMTVLWFVEDATVMLLVVERSTSTSGRWERVGRARMAFPAEAKEVVRRFGKLEVMLNHLPLRRLGEDIVIEWLLIQHPGWPARERRDGSIWWTWTRYAGDEAPDKGGGGPFARGVVLFQTR</sequence>
<feature type="region of interest" description="Disordered" evidence="1">
    <location>
        <begin position="518"/>
        <end position="545"/>
    </location>
</feature>
<dbReference type="Pfam" id="PF06985">
    <property type="entry name" value="HET"/>
    <property type="match status" value="1"/>
</dbReference>
<feature type="region of interest" description="Disordered" evidence="1">
    <location>
        <begin position="1078"/>
        <end position="1113"/>
    </location>
</feature>
<feature type="compositionally biased region" description="Low complexity" evidence="1">
    <location>
        <begin position="1090"/>
        <end position="1100"/>
    </location>
</feature>
<accession>A0ABR0C960</accession>
<reference evidence="3 4" key="1">
    <citation type="journal article" date="2024" name="Microbiol. Resour. Announc.">
        <title>Genome annotations for the ascomycete fungi Trichoderma harzianum, Trichoderma aggressivum, and Purpureocillium lilacinum.</title>
        <authorList>
            <person name="Beijen E.P.W."/>
            <person name="Ohm R.A."/>
        </authorList>
    </citation>
    <scope>NUCLEOTIDE SEQUENCE [LARGE SCALE GENOMIC DNA]</scope>
    <source>
        <strain evidence="3 4">CBS 150709</strain>
    </source>
</reference>
<dbReference type="InterPro" id="IPR001763">
    <property type="entry name" value="Rhodanese-like_dom"/>
</dbReference>
<evidence type="ECO:0000256" key="1">
    <source>
        <dbReference type="SAM" id="MobiDB-lite"/>
    </source>
</evidence>
<evidence type="ECO:0000313" key="4">
    <source>
        <dbReference type="Proteomes" id="UP001287286"/>
    </source>
</evidence>
<dbReference type="PANTHER" id="PTHR33112:SF1">
    <property type="entry name" value="HETEROKARYON INCOMPATIBILITY DOMAIN-CONTAINING PROTEIN"/>
    <property type="match status" value="1"/>
</dbReference>
<feature type="domain" description="Rhodanese" evidence="2">
    <location>
        <begin position="797"/>
        <end position="819"/>
    </location>
</feature>
<evidence type="ECO:0000313" key="3">
    <source>
        <dbReference type="EMBL" id="KAK4092909.1"/>
    </source>
</evidence>
<proteinExistence type="predicted"/>